<evidence type="ECO:0000313" key="2">
    <source>
        <dbReference type="EMBL" id="WRT67901.1"/>
    </source>
</evidence>
<gene>
    <name evidence="2" type="ORF">IL334_004875</name>
</gene>
<feature type="compositionally biased region" description="Acidic residues" evidence="1">
    <location>
        <begin position="252"/>
        <end position="269"/>
    </location>
</feature>
<evidence type="ECO:0000256" key="1">
    <source>
        <dbReference type="SAM" id="MobiDB-lite"/>
    </source>
</evidence>
<proteinExistence type="predicted"/>
<sequence>MSSTTELIPLFPSATHPAIPISAQILSTLRHLTAPGKGNDLKPEERAALVGVSALLGCEKIQSKDLPISSAQKASSVSPAHFRSTLSRCRIILENIPSSPSSKRSPSKRSPAKAKRSGPIETQSSSSDPTNITSDSASRKEGTLQTEDRGVGEDDTGIITPSVTVRTEDILSPLQTPKKKYKFSSGIDISSLIKTPQHRTTPKTHDPVIASPLRQSVTRQPSAKYPNPNNSIVDEPTSPSQLNKKRSTNEKEEADGNDDDDDDDDEENELGTPTKKIKYSVPQGVDLEHPPSVIRSVQSQRQRTSRKGNQENSNAFFALRPGSTTTITATATMTSGKESEQVGRDHQGESWMHRRPEETHYSQSTGNRKVRVQGEKKKKSIRKIDWTYTESVWGKSMDTNLDKIWQELDTYFDKRDLPNIENTEVPGEGI</sequence>
<feature type="compositionally biased region" description="Low complexity" evidence="1">
    <location>
        <begin position="292"/>
        <end position="302"/>
    </location>
</feature>
<feature type="compositionally biased region" description="Low complexity" evidence="1">
    <location>
        <begin position="324"/>
        <end position="334"/>
    </location>
</feature>
<feature type="compositionally biased region" description="Polar residues" evidence="1">
    <location>
        <begin position="213"/>
        <end position="242"/>
    </location>
</feature>
<evidence type="ECO:0000313" key="3">
    <source>
        <dbReference type="Proteomes" id="UP001329825"/>
    </source>
</evidence>
<feature type="region of interest" description="Disordered" evidence="1">
    <location>
        <begin position="94"/>
        <end position="376"/>
    </location>
</feature>
<feature type="compositionally biased region" description="Basic and acidic residues" evidence="1">
    <location>
        <begin position="337"/>
        <end position="360"/>
    </location>
</feature>
<reference evidence="2 3" key="1">
    <citation type="submission" date="2024-01" db="EMBL/GenBank/DDBJ databases">
        <title>Comparative genomics of Cryptococcus and Kwoniella reveals pathogenesis evolution and contrasting modes of karyotype evolution via chromosome fusion or intercentromeric recombination.</title>
        <authorList>
            <person name="Coelho M.A."/>
            <person name="David-Palma M."/>
            <person name="Shea T."/>
            <person name="Bowers K."/>
            <person name="McGinley-Smith S."/>
            <person name="Mohammad A.W."/>
            <person name="Gnirke A."/>
            <person name="Yurkov A.M."/>
            <person name="Nowrousian M."/>
            <person name="Sun S."/>
            <person name="Cuomo C.A."/>
            <person name="Heitman J."/>
        </authorList>
    </citation>
    <scope>NUCLEOTIDE SEQUENCE [LARGE SCALE GENOMIC DNA]</scope>
    <source>
        <strain evidence="2">CBS 11374</strain>
    </source>
</reference>
<accession>A0ABZ1D1J9</accession>
<feature type="compositionally biased region" description="Basic residues" evidence="1">
    <location>
        <begin position="105"/>
        <end position="116"/>
    </location>
</feature>
<keyword evidence="3" id="KW-1185">Reference proteome</keyword>
<dbReference type="GeneID" id="87957006"/>
<dbReference type="Proteomes" id="UP001329825">
    <property type="component" value="Chromosome 6"/>
</dbReference>
<organism evidence="2 3">
    <name type="scientific">Kwoniella shivajii</name>
    <dbReference type="NCBI Taxonomy" id="564305"/>
    <lineage>
        <taxon>Eukaryota</taxon>
        <taxon>Fungi</taxon>
        <taxon>Dikarya</taxon>
        <taxon>Basidiomycota</taxon>
        <taxon>Agaricomycotina</taxon>
        <taxon>Tremellomycetes</taxon>
        <taxon>Tremellales</taxon>
        <taxon>Cryptococcaceae</taxon>
        <taxon>Kwoniella</taxon>
    </lineage>
</organism>
<feature type="compositionally biased region" description="Polar residues" evidence="1">
    <location>
        <begin position="120"/>
        <end position="136"/>
    </location>
</feature>
<evidence type="ECO:0008006" key="4">
    <source>
        <dbReference type="Google" id="ProtNLM"/>
    </source>
</evidence>
<protein>
    <recommendedName>
        <fullName evidence="4">Origin recognition complex subunit 6</fullName>
    </recommendedName>
</protein>
<dbReference type="RefSeq" id="XP_062792641.1">
    <property type="nucleotide sequence ID" value="XM_062936590.1"/>
</dbReference>
<feature type="compositionally biased region" description="Basic and acidic residues" evidence="1">
    <location>
        <begin position="137"/>
        <end position="152"/>
    </location>
</feature>
<name>A0ABZ1D1J9_9TREE</name>
<dbReference type="EMBL" id="CP141886">
    <property type="protein sequence ID" value="WRT67901.1"/>
    <property type="molecule type" value="Genomic_DNA"/>
</dbReference>